<evidence type="ECO:0000256" key="4">
    <source>
        <dbReference type="ARBA" id="ARBA00023315"/>
    </source>
</evidence>
<feature type="domain" description="Carrier" evidence="6">
    <location>
        <begin position="6952"/>
        <end position="7027"/>
    </location>
</feature>
<dbReference type="InterPro" id="IPR057326">
    <property type="entry name" value="KR_dom"/>
</dbReference>
<evidence type="ECO:0000256" key="1">
    <source>
        <dbReference type="ARBA" id="ARBA00022450"/>
    </source>
</evidence>
<feature type="active site" description="Proton donor; for dehydratase activity" evidence="5">
    <location>
        <position position="6406"/>
    </location>
</feature>
<dbReference type="Gene3D" id="3.40.47.10">
    <property type="match status" value="4"/>
</dbReference>
<dbReference type="SUPFAM" id="SSF51735">
    <property type="entry name" value="NAD(P)-binding Rossmann-fold domains"/>
    <property type="match status" value="8"/>
</dbReference>
<dbReference type="SUPFAM" id="SSF47336">
    <property type="entry name" value="ACP-like"/>
    <property type="match status" value="5"/>
</dbReference>
<dbReference type="SUPFAM" id="SSF52151">
    <property type="entry name" value="FabD/lysophospholipase-like"/>
    <property type="match status" value="4"/>
</dbReference>
<dbReference type="SMART" id="SM00823">
    <property type="entry name" value="PKS_PP"/>
    <property type="match status" value="5"/>
</dbReference>
<feature type="domain" description="Carrier" evidence="6">
    <location>
        <begin position="3497"/>
        <end position="3572"/>
    </location>
</feature>
<dbReference type="Pfam" id="PF02801">
    <property type="entry name" value="Ketoacyl-synt_C"/>
    <property type="match status" value="4"/>
</dbReference>
<dbReference type="Pfam" id="PF21089">
    <property type="entry name" value="PKS_DH_N"/>
    <property type="match status" value="4"/>
</dbReference>
<comment type="caution">
    <text evidence="9">The sequence shown here is derived from an EMBL/GenBank/DDBJ whole genome shotgun (WGS) entry which is preliminary data.</text>
</comment>
<keyword evidence="3" id="KW-0808">Transferase</keyword>
<dbReference type="InterPro" id="IPR020807">
    <property type="entry name" value="PKS_DH"/>
</dbReference>
<dbReference type="InterPro" id="IPR020841">
    <property type="entry name" value="PKS_Beta-ketoAc_synthase_dom"/>
</dbReference>
<keyword evidence="2" id="KW-0597">Phosphoprotein</keyword>
<dbReference type="CDD" id="cd00833">
    <property type="entry name" value="PKS"/>
    <property type="match status" value="4"/>
</dbReference>
<dbReference type="PROSITE" id="PS00012">
    <property type="entry name" value="PHOSPHOPANTETHEINE"/>
    <property type="match status" value="4"/>
</dbReference>
<dbReference type="Gene3D" id="3.40.366.10">
    <property type="entry name" value="Malonyl-Coenzyme A Acyl Carrier Protein, domain 2"/>
    <property type="match status" value="4"/>
</dbReference>
<dbReference type="Gene3D" id="3.40.50.720">
    <property type="entry name" value="NAD(P)-binding Rossmann-like Domain"/>
    <property type="match status" value="4"/>
</dbReference>
<evidence type="ECO:0000256" key="2">
    <source>
        <dbReference type="ARBA" id="ARBA00022553"/>
    </source>
</evidence>
<feature type="domain" description="Carrier" evidence="6">
    <location>
        <begin position="1784"/>
        <end position="1859"/>
    </location>
</feature>
<dbReference type="Gene3D" id="1.10.1200.10">
    <property type="entry name" value="ACP-like"/>
    <property type="match status" value="5"/>
</dbReference>
<reference evidence="10" key="1">
    <citation type="journal article" date="2019" name="Int. J. Syst. Evol. Microbiol.">
        <title>The Global Catalogue of Microorganisms (GCM) 10K type strain sequencing project: providing services to taxonomists for standard genome sequencing and annotation.</title>
        <authorList>
            <consortium name="The Broad Institute Genomics Platform"/>
            <consortium name="The Broad Institute Genome Sequencing Center for Infectious Disease"/>
            <person name="Wu L."/>
            <person name="Ma J."/>
        </authorList>
    </citation>
    <scope>NUCLEOTIDE SEQUENCE [LARGE SCALE GENOMIC DNA]</scope>
    <source>
        <strain evidence="10">KCTC 12848</strain>
    </source>
</reference>
<feature type="region of interest" description="C-terminal hotdog fold" evidence="5">
    <location>
        <begin position="6344"/>
        <end position="6482"/>
    </location>
</feature>
<dbReference type="CDD" id="cd08956">
    <property type="entry name" value="KR_3_FAS_SDR_x"/>
    <property type="match status" value="4"/>
</dbReference>
<feature type="domain" description="Carrier" evidence="6">
    <location>
        <begin position="32"/>
        <end position="109"/>
    </location>
</feature>
<dbReference type="SMART" id="SM00825">
    <property type="entry name" value="PKS_KS"/>
    <property type="match status" value="4"/>
</dbReference>
<dbReference type="SMART" id="SM00826">
    <property type="entry name" value="PKS_DH"/>
    <property type="match status" value="4"/>
</dbReference>
<dbReference type="Gene3D" id="3.10.129.110">
    <property type="entry name" value="Polyketide synthase dehydratase"/>
    <property type="match status" value="4"/>
</dbReference>
<organism evidence="9 10">
    <name type="scientific">Saccharothrix xinjiangensis</name>
    <dbReference type="NCBI Taxonomy" id="204798"/>
    <lineage>
        <taxon>Bacteria</taxon>
        <taxon>Bacillati</taxon>
        <taxon>Actinomycetota</taxon>
        <taxon>Actinomycetes</taxon>
        <taxon>Pseudonocardiales</taxon>
        <taxon>Pseudonocardiaceae</taxon>
        <taxon>Saccharothrix</taxon>
    </lineage>
</organism>
<feature type="active site" description="Proton donor; for dehydratase activity" evidence="5">
    <location>
        <position position="1238"/>
    </location>
</feature>
<feature type="region of interest" description="N-terminal hotdog fold" evidence="5">
    <location>
        <begin position="6204"/>
        <end position="6332"/>
    </location>
</feature>
<evidence type="ECO:0000259" key="8">
    <source>
        <dbReference type="PROSITE" id="PS52019"/>
    </source>
</evidence>
<dbReference type="Pfam" id="PF00109">
    <property type="entry name" value="ketoacyl-synt"/>
    <property type="match status" value="4"/>
</dbReference>
<dbReference type="PROSITE" id="PS52004">
    <property type="entry name" value="KS3_2"/>
    <property type="match status" value="4"/>
</dbReference>
<dbReference type="Pfam" id="PF08659">
    <property type="entry name" value="KR"/>
    <property type="match status" value="4"/>
</dbReference>
<dbReference type="Proteomes" id="UP001595833">
    <property type="component" value="Unassembled WGS sequence"/>
</dbReference>
<dbReference type="InterPro" id="IPR018201">
    <property type="entry name" value="Ketoacyl_synth_AS"/>
</dbReference>
<dbReference type="PANTHER" id="PTHR43775:SF51">
    <property type="entry name" value="INACTIVE PHENOLPHTHIOCEROL SYNTHESIS POLYKETIDE SYNTHASE TYPE I PKS1-RELATED"/>
    <property type="match status" value="1"/>
</dbReference>
<feature type="domain" description="PKS/mFAS DH" evidence="8">
    <location>
        <begin position="6204"/>
        <end position="6482"/>
    </location>
</feature>
<dbReference type="InterPro" id="IPR020806">
    <property type="entry name" value="PKS_PP-bd"/>
</dbReference>
<evidence type="ECO:0000256" key="3">
    <source>
        <dbReference type="ARBA" id="ARBA00022679"/>
    </source>
</evidence>
<dbReference type="Pfam" id="PF00698">
    <property type="entry name" value="Acyl_transf_1"/>
    <property type="match status" value="4"/>
</dbReference>
<feature type="active site" description="Proton acceptor; for dehydratase activity" evidence="5">
    <location>
        <position position="1068"/>
    </location>
</feature>
<dbReference type="Pfam" id="PF16197">
    <property type="entry name" value="KAsynt_C_assoc"/>
    <property type="match status" value="4"/>
</dbReference>
<dbReference type="PANTHER" id="PTHR43775">
    <property type="entry name" value="FATTY ACID SYNTHASE"/>
    <property type="match status" value="1"/>
</dbReference>
<dbReference type="InterPro" id="IPR014030">
    <property type="entry name" value="Ketoacyl_synth_N"/>
</dbReference>
<keyword evidence="4" id="KW-0012">Acyltransferase</keyword>
<dbReference type="InterPro" id="IPR042104">
    <property type="entry name" value="PKS_dehydratase_sf"/>
</dbReference>
<dbReference type="InterPro" id="IPR036736">
    <property type="entry name" value="ACP-like_sf"/>
</dbReference>
<feature type="region of interest" description="N-terminal hotdog fold" evidence="5">
    <location>
        <begin position="1036"/>
        <end position="1161"/>
    </location>
</feature>
<keyword evidence="1" id="KW-0596">Phosphopantetheine</keyword>
<dbReference type="InterPro" id="IPR055123">
    <property type="entry name" value="SpnB-like_Rossmann"/>
</dbReference>
<feature type="active site" description="Proton acceptor; for dehydratase activity" evidence="5">
    <location>
        <position position="6236"/>
    </location>
</feature>
<feature type="domain" description="PKS/mFAS DH" evidence="8">
    <location>
        <begin position="4487"/>
        <end position="4764"/>
    </location>
</feature>
<feature type="region of interest" description="C-terminal hotdog fold" evidence="5">
    <location>
        <begin position="1173"/>
        <end position="1317"/>
    </location>
</feature>
<dbReference type="EMBL" id="JBHSJB010000006">
    <property type="protein sequence ID" value="MFC5053502.1"/>
    <property type="molecule type" value="Genomic_DNA"/>
</dbReference>
<dbReference type="SMART" id="SM00822">
    <property type="entry name" value="PKS_KR"/>
    <property type="match status" value="4"/>
</dbReference>
<feature type="domain" description="Ketosynthase family 3 (KS3)" evidence="7">
    <location>
        <begin position="1880"/>
        <end position="2304"/>
    </location>
</feature>
<dbReference type="InterPro" id="IPR016036">
    <property type="entry name" value="Malonyl_transacylase_ACP-bd"/>
</dbReference>
<proteinExistence type="predicted"/>
<feature type="active site" description="Proton donor; for dehydratase activity" evidence="5">
    <location>
        <position position="4685"/>
    </location>
</feature>
<evidence type="ECO:0000259" key="7">
    <source>
        <dbReference type="PROSITE" id="PS52004"/>
    </source>
</evidence>
<feature type="region of interest" description="N-terminal hotdog fold" evidence="5">
    <location>
        <begin position="4487"/>
        <end position="4612"/>
    </location>
</feature>
<feature type="region of interest" description="N-terminal hotdog fold" evidence="5">
    <location>
        <begin position="2774"/>
        <end position="2897"/>
    </location>
</feature>
<dbReference type="InterPro" id="IPR014031">
    <property type="entry name" value="Ketoacyl_synth_C"/>
</dbReference>
<feature type="active site" description="Proton acceptor; for dehydratase activity" evidence="5">
    <location>
        <position position="2806"/>
    </location>
</feature>
<keyword evidence="10" id="KW-1185">Reference proteome</keyword>
<dbReference type="RefSeq" id="WP_380645867.1">
    <property type="nucleotide sequence ID" value="NZ_JBHSJB010000006.1"/>
</dbReference>
<dbReference type="InterPro" id="IPR049551">
    <property type="entry name" value="PKS_DH_C"/>
</dbReference>
<dbReference type="InterPro" id="IPR009081">
    <property type="entry name" value="PP-bd_ACP"/>
</dbReference>
<dbReference type="InterPro" id="IPR016035">
    <property type="entry name" value="Acyl_Trfase/lysoPLipase"/>
</dbReference>
<feature type="region of interest" description="C-terminal hotdog fold" evidence="5">
    <location>
        <begin position="2909"/>
        <end position="3046"/>
    </location>
</feature>
<dbReference type="InterPro" id="IPR049900">
    <property type="entry name" value="PKS_mFAS_DH"/>
</dbReference>
<feature type="domain" description="Ketosynthase family 3 (KS3)" evidence="7">
    <location>
        <begin position="5314"/>
        <end position="5738"/>
    </location>
</feature>
<dbReference type="InterPro" id="IPR049552">
    <property type="entry name" value="PKS_DH_N"/>
</dbReference>
<dbReference type="SUPFAM" id="SSF53901">
    <property type="entry name" value="Thiolase-like"/>
    <property type="match status" value="4"/>
</dbReference>
<name>A0ABV9XVL9_9PSEU</name>
<feature type="active site" description="Proton acceptor; for dehydratase activity" evidence="5">
    <location>
        <position position="4519"/>
    </location>
</feature>
<dbReference type="InterPro" id="IPR006162">
    <property type="entry name" value="Ppantetheine_attach_site"/>
</dbReference>
<evidence type="ECO:0000256" key="5">
    <source>
        <dbReference type="PROSITE-ProRule" id="PRU01363"/>
    </source>
</evidence>
<evidence type="ECO:0000313" key="10">
    <source>
        <dbReference type="Proteomes" id="UP001595833"/>
    </source>
</evidence>
<dbReference type="Gene3D" id="3.30.70.3290">
    <property type="match status" value="4"/>
</dbReference>
<dbReference type="InterPro" id="IPR014043">
    <property type="entry name" value="Acyl_transferase_dom"/>
</dbReference>
<dbReference type="InterPro" id="IPR036291">
    <property type="entry name" value="NAD(P)-bd_dom_sf"/>
</dbReference>
<feature type="active site" description="Proton donor; for dehydratase activity" evidence="5">
    <location>
        <position position="2968"/>
    </location>
</feature>
<dbReference type="InterPro" id="IPR032821">
    <property type="entry name" value="PKS_assoc"/>
</dbReference>
<protein>
    <submittedName>
        <fullName evidence="9">SDR family NAD(P)-dependent oxidoreductase</fullName>
    </submittedName>
</protein>
<sequence>MSESENVTPQPADTTALRARLVDLPVAEQERVLLGVVHEQAVAALKAVLPDAPDQVEPTRPFREVGFDSLASVDLHRRLTAATGLDLPVTLVYDHPTPLAAARFVRGVLLGERATRAVAVVKPATRRHDEPIAVVGVGCRYPGGSDTPEKLWGVVADNRHVIADFPDDRGWDLEALFDPDPGKPGKSYVRKGGFLTEAAEFDADFFGISPREALAMDPQQRLVLETAWEALEHAGVDPLALRGSQTGVYIGVEPQEYGPRLHQAPEGLDGYLLTGNAPSVVSGRLAYSFGFEGPTLSVDTACSGSLVALHLAAQALRDGECSMALAGGVAVMVHPGAFTAFSTQRGLAPDGVCKPFAAAADGTGWAEGVGVLVVERLSDAIRNGHRVLGVVKGTAINQDGASNGLTAPSGPSQQRVIRQALANAGLEPHEVDTVEAHGTGTRLGDPIEAQAILATYGQDRPEDRPLWLGSIKSNIGHSQAAAGVAGVIKLMYAMRDRVLPKTLHVDAPTPHVNWSSGRVELLTEPRPWEAFDRPRRGAVSSFGVSGTNAHVIIEEPSPSLLGGGTDETPVPGALPLVVSARSEAALRDQAARLAGFLDPGADSPGVDLVDTAHELAGRRAALEHRAVVFAPDRAEALRGLTALAEGQDATGLVRGAAGSGELAFLFTGQGSQRLAMGRDLYLAYPVFARALDAACGYLDLQLPHPLGDVLFAEEGSELAALLDQTAYAQSALFAVETALFRLVESWGLRPDHLAGHSLGELTAAHVAGVLSLEDAALLVGARGRLMQALPTGGAMVSVRAGEDDVLPLLAGREHEVGLAAVNGPTSVVISGVEDAVLEVAGALADRGFKTKRLRVSHAFHSPLMEPMLAEFRRVAEVMTYSPPRVPVVSNVTGRLAGAEQLCSPEYWVRHVREAVRFRDGVRELAARGVTTFLEIGPDAVLTAMAQDCVGAEEGDAEDVAFAALLRRDRDEVAEIRSAVALAHVRGGTVRWTSLLPAGSGKRVDLPPYAFQRKRYWLEGDAGSADAADLGQLAADHPLVGAVVGLAGGEGVVLTGRVSLRTHSWLADHTISGTVLLPGTAFVELAVRAGDQVGCGLLEELALEAPLVLPERGGVVLQVVVEAPDEGGRRTIAIYTRPENAAGDAVWTRHAGGVLSAGPAPAGDSLETWPPRDATAVDVTNVYEELAAQGYGYGPVFQGLRKVWRRGSGPSAEVYAEVALPEGSTAAAASFGLHPAILDASLHAIDAAGAAPGPEGEVRIPFAWNDVALHASGASAVRVRITPAGSDAVSLTVTDPLGAPVATIGSFVSRAVTAEQLEAARREHHESLFRLEWTSRSVAPARIGRAAVLGAGLDLPGVAAFDDLSGLGDTLARGATVPEIVLFRVPAVDGDVPSAVRVALGAVLELVRAWLADERFASSRLAVITRDVVDADLAQTPVWGLVRAAQAENPDRFTLVDLDDAPGSAARLLDAVASGEPELAVRGGQVTVPRLARVPVTEGGESPWGGTVLVTGGTGGLGALVARHLVVEHGVRGLVLTSRRGLDAPGAVELRDELAGLGATVDVVACDVSDRDALAAVLADVDDLTGVVHTAGVVADGTVGTLTDEHLDSVLRPKTDAAWHLHELTRDRDLKAFVLYSSLAALLDNPGQGNYAAANLFLNALAERRRAEGLPATALTWGLWLGDGGMGSVLDAAALQRIERSGMPGLTPAENLALFDAALTTDEPVVAPVRVDLGALRTRVDGVPALLRGLVPVAGRRAAGTANAASGGATLASRLAELSEADRDALLLDLVRTHVAAVLGHDSPEAIEPKRAFSEIGFDSLAAVELRNRLNSATGLRLPATLVFDYPNPAALVGHIREKALGDASAQAAPARRATVAVADNEPIAIVGMACRYPGGVSTPEDLWRLVDGAVDGISRFPDDRGWDVDSLYDPEPGKPGKTYSVEGGFLHDALDFDAEFFGISPREAQAMDPQQRLLLETSWEALERAGIDPTSLKGSRTGVFAGIMYHDYALRLREIPEDLAGYLGNGSLASVASGRVSYVLGLEGPAMSIDTACSSSLVSIHLAAQALRGGECGLALAGGVTVMATPDTFLDFSLQRGLAMDSRSKSFSADADGTAWSEGVGILVLERLSDAQRNGHKVLAVVRGSAVNQDGASNGLTAPNGPSQQRVIRSALSMAGLSHTEVDAVEAHGTGTRLGDPIEAQALLATYGQDRDEPLWLGSIKSNIGHTQAAAGVAGVIKMVMAMHEGVLPRTLHVAERTPQVDWSEGNVELLTEPREWPATGRPRRAGVSSFGISGTNAHVIIEQGPGAASAEEPAADEPAVVPLALSGRTEQAVRAQAGLLAARLAAEPDLRPADVAHSLVTTRALLEHRAVVVGGTTDRLRADLEALAAGETPATAVHGTAAGTPRVVFVFPGQGSQWAGMAAELLESSPVFAERMNECATALDPHVDWRLLDVVRGAEGAPSLRRVDVVQPVLWAIMVSLAEVWRAHGVRPDAVVGHSQGEVAAACVAGGLSVQDAAMMMAKRSRAIAEHMSGKGGMLSVLLPADDVRGRLPEGLSIGTINGARSVVVAGDPDALDAFGAELAADGVRVKRIAMDYAAHSAHVEWIRDQMLEDLADIAPRGSDVQFFSTVTGGMLDTSGLDARYWYTNLRETVDFAGATRALLDSGHAVFVEISPHPVLTMGIQETAEVAGREVTTTGSMRRDDGGMSRVLLSLGEVWARGVPVDWAGSLAPAAPRRVDLPTYAFQRRRFWLDATTAGAGDVTAAGLGAARHPLLGAALTTAEADGVLFTGRIALDTHRWLADHAASGTVLLPGTAFVELAIRAGDHVGCDRVEELTLEAPLVLPERTAVVLQVAVGAPDDAGRRPVGVYSRPEDADVAWTRHATGFLDHAPAARVPDLAEWPPTGATPVDVDALYDDLAAAGYAYGPVFRGVRAAWRSGDVVFAEVALPEDADAEGFGLHPALLDASLHASGSRDNGAEDGLIDLPFAWTGVTLHASGATTARVRLSPAGGDAVSILLADPSGAPIAAVDALVTRPISAKALAAGSGPDSLYRVDWTPATAPAATGAVVRAADLASLSEVPEWVVLPVVSGDDPRSTVDDVLAVLQEWLADERFADSRLVLTTTGAVPAAGRPVDPAVAPVWGLVRAAQAENPDRFVLLDLDGAPDRTSTADVLPALGLGEPEVAVRAGALLVPRLARVTAQADPDGNTPTWDADDAVLVTGGTGGLGALVARHLVVEHGVRHLVLTSRRGLDAPGAVELRDELAGLGATVDVVACDVSDRDSLAATIADIANLAGVVHTAGVLDDGLVSSMSVEQVDAVWRPKADGARHLDELTRDRDLKAFVVFSSAAGVVDSTAQGNYAAANVYLDALVQARRAEGLPGVSLAWGLWEQRSGMAGHLTEADLARMARSGILALPGDEGLALFDASLSLDEPLLVPMRLDLVALRSRGDQLPALFRGLVRPARRTAGGAVEQSDQSSLQRRLAGLAEADRDRVLLDLVRSHVAAVLGHESGNEIEPKRAFNELGFDSLAAVELRNRLNAATGLRLPATLVFDYPNPAALVGHIANTLTGSAPAVATTAPVVRPADDDPIAIIAMGCRYPGGVSTPEQLWRLVADGVDAIGEFPGDRGWDVESIYDPEPGKPGKSYVREGGFLYDALDFDAEFFGISPREAVAMDPQQRLLLETAWEVLERAGIDPTSLKGSPTGMFAGVMYHDYASRLKEVPDDLAGYLGNGSIASVLSGRVSYVLGLEGPAMSVDTACSSSLVSIHLAAQALRSGECTLALAGGVTVMAQPDTFVDFSLQRGLAGNGRSKSFSADADGTAWGEGVGLLLLERLSDARRNGHQVLALVKGSAVNQDGASNGLTAPNGPSQQRVIRAALANAGLTPAEVDAVEAHGTGTPLGDPIEAQAVLATYGQDREQPLLLGSIKSNIGHTQAAAGVAGIIKMVMAMREGQVPKTLHVAEPTPQVDWTEGEVELSVDTTPWPATGRPRRAGVSSFGISGTNAHIVLEQAPPAETGDEPGAGPEVEPSAVAWVLSGRTRQAVRDQAAQLAAHLDLHPGLRPVDVADSLVGTRAALEHRAVVVGEDVDRLRAGVAALGAGESPAGAVEGVVLGEPRVAFVFPGQGSQWAGMAVELLESSPVFAERMRECAVALEPFVDWRLLDVVRGAEGAPSLDRVDVVQPVLWAVMVSLAEVWRASGVRPDAVIGHSQGEIAAACVAGALSLRDGAAVVALRSLAIAEDLAGKGGMMSVLLPADDVRGRLPEGVSVATVNGTRSVVVSGDPGALDAFGAELAAEGVRVKRIAVDYASHSAHVESIRERLLEVLADIEPRTSDVPFCSTVTGDFVDTAGLGAEYWYTNLRETVDFVGATRNLLGAGHAVFVECSPHPVLTMGIQETAEEAGHDVAAVGSLRRDDGGLPRVLLSLGEAWARGVAVDWAGMLAPAAPRRVPLPTYAFQRRRFWLDATGPAGDVSSAGLGSADHPLLGAAIAVAGSDEALLTGRLALDTHPWLAHHALSGTPLLPGTALVELAVRAGDQVGCDRVEELTLEAPLLLPERGGVRVQVHVGAPDHAGRRPVTVHSRPEGAAADAPWTRHAAGFLAEGTVRPDFSLVAWPPPGAQPIDLAGAYEALAGRGYEYGPAFRGLRAAWRLGDDVYADVALPEELRQDAAGYGLHPALLDSALHSVLVLEQESDGDRPPQLPFSWTGVSLFATGAAALRVKLTPVGAGGLAIRVADQAGAPVASVDDLLSREVVVVAPGVPDALFRLDWTGVTADPTTGRVVVLGNALGKYVPKVDGLGSFTDDVPEWVVLPVKSSATPRAAVDEVLAVAREWLADDRFAASRLVVLTRGGAAVGDVPVDQAVAAVHGLVRAAESENPDRFVLVDTDSWPVSWEELLIALGSGEPEVAIRGEELFAPRLARATAGSEAFTWDAEDAVLVTGGTGGLGALVARHLVVEHGVRGLVLTSRRGLDAPGAVELRDELAGLGATVDVVACDVADRDSLAEVLGGIQRLGGVVHTAGVLDDGLVSSMSVEQVDAVWRPKADGARHLDELTRDRDLKAFVVFSSAAGLVDGGGQGNYAAANVYVDALVRARRAEGLPGVSLAWGFWAERSGMTGHLSDVDIARMARSGVKGLTSEEGLALFDAALSLDEPLLAPMHLDTAALRERGAVPALLRGLVRQPVRRVSGPVEDQGGTGLAGELAALPEADRERVLLDLVRSHVAAVLGHDSADGVEPRRAFRDLGFDSLASVELRNRLNAATGLRLPATLVFDHPNPQVLAELLKSELLGDDEAADAGTAAVATGGPAGDDPIAIVAMSCRFPGEVRTPEQLWRLLAEGEHGITAFPSDRGWDHEALFDPEPGKVGKTCSLEGGFLHDAADFDAEFFGISPREAQAMDPQQRLLLETSWEALERAGIDPSSLRGSRTGVFAGIMYNDYATRLTSVPDELAGYVGNGSLASVASGRVSYVLGLEGPAVSVDTACSSSLVSIHLAAQALRSGECTLALAGGVSVMATPETFLDFSLQRGLALDGRAKSFSADADGTAMSEGVGILVLERLSDAQRNGHKVLAVVRGSAVNQDGASNGLTAPNGPSQQRVIRAALSAAGLSHTEVDAVEAHGTGTRLGDPIEAQALMVTYGQDRDEPLWLGSIKSNIGHTQAAAGVAGVMKMVMAMSQGVLPRTLHVGERTPQVDWSEGNVELLTEPREWPATGRPRRAGVSSFGISGTNAHIVLEQAPATEVAEAPAEASPLVPLVLSAHSESALRDRAAGLHEALAGSANLADVVYSAATTRAALEHRAAVVPGDREDVLAALEALARDGEGPGVVRGKRAGGKLALLFTGQGSQRLGMGRELRAASPVFAAAFDEACALMDAELGVSLADVVFGEDREALDQTRFSQPALFAFEVALFRLLESWGIRPDLVAGHSIGELAAAHVAGVFSLADACRLVAARGRLMQSMRPDGAMVSVIATEDQVRQWIAGREDRVDVAAVNGPASVVVSGDEAVLDELESRWRAEGRKTKRLRVSHAFHSPHTEAVLDEFRAVAAAVSYAEPRVPVVSNVTGSVAGAGELTDPGYWVRHVRGAVRFHDGVRELEARGATTFLEVGPDAVLTAMGRDCLLDPAEALLVPTLRADRPEAGAVAAALGALFARGASPDWGAVFAGSGARRVDLPTYPFQRRRFWLDAPVGAGDVTGLGQVDAGHPLLGAVVGLADGDGAVFTGRLSLRTHPWLADHAISGEVILPGTAFVELAVRAGDQVGCDRVEELTLEAPLALPERGGVVLQVVVGNADDSGRRTLTVHSRSDYSSTGAEDAPWTRHASGVLAAGAPVVAPDLDEWPPADAVEVDLAGRYETLADQGYRYGPVFQGLRAAWRRGADEVFGEVVLPDEAAVDAGRFGLHPALLDAALHTAILLDEAEDGVSVPFAWRDVALHATGASVLRVRLTRTGPEDYAFALADAVGSPVATVGSLTVRPLPTARPAAAVRHDALFQLDWTPVLGAADTPARLAVIGSATRFAAEASYPDLAAMSAATGPQGPDAVLLPVESPAGDPVVAGREVLDRVMTAVRHWALDERLGRTRLVVVTTGAVAVDDDDTVPGLAQSPLWGLLRSAQVEHPGVVTIVDTDGEPASDLALAAALTAGEPQLAVRRGRVFVPRLVRAGGSAGEPAFTDRGTVLVTGGTSGVGAAVARHLVTDHGVRRLLLTSRRGAAAPGVPELVAELTRHGARVDVAACDVADREAVAGLLDGVELSAVVHAAGAVDDALLANLTRGQVDAAWRPKAAAAWHLHELTRDADLTAFVLFSSLASVTGGAGQSAYAAANGFLDALARHRRSLGLPGTSLAWGLWTGVGSAMTGNLDERDLKRMADSGVLPLSPEDGLALFDAAVAADRADLVPARLDLAAVRSAGEVVPPVFRALVRGATRRAAQVGVAQPAASLADRLAALPATERRKHLLDLVRGLVAGVLGHDGPHAVDPDRGFLELGFDSLAAVELRNRVGETAGVRLSATLVYDHPTPAAVAELLHAELVGEVEVTPSVESELARLELLVDSASPDEEERARVESRLRALLARWAAPGAAGDAASGQDAELDSVTADELFDLLDEELEASD</sequence>
<evidence type="ECO:0000259" key="6">
    <source>
        <dbReference type="PROSITE" id="PS50075"/>
    </source>
</evidence>
<feature type="domain" description="PKS/mFAS DH" evidence="8">
    <location>
        <begin position="1036"/>
        <end position="1317"/>
    </location>
</feature>
<dbReference type="Pfam" id="PF00550">
    <property type="entry name" value="PP-binding"/>
    <property type="match status" value="5"/>
</dbReference>
<gene>
    <name evidence="9" type="ORF">ACFPFM_07000</name>
</gene>
<dbReference type="InterPro" id="IPR016039">
    <property type="entry name" value="Thiolase-like"/>
</dbReference>
<dbReference type="SMART" id="SM01294">
    <property type="entry name" value="PKS_PP_betabranch"/>
    <property type="match status" value="5"/>
</dbReference>
<dbReference type="InterPro" id="IPR050091">
    <property type="entry name" value="PKS_NRPS_Biosynth_Enz"/>
</dbReference>
<dbReference type="Pfam" id="PF22953">
    <property type="entry name" value="SpnB_Rossmann"/>
    <property type="match status" value="4"/>
</dbReference>
<feature type="domain" description="Ketosynthase family 3 (KS3)" evidence="7">
    <location>
        <begin position="129"/>
        <end position="555"/>
    </location>
</feature>
<dbReference type="PROSITE" id="PS00606">
    <property type="entry name" value="KS3_1"/>
    <property type="match status" value="3"/>
</dbReference>
<feature type="domain" description="Ketosynthase family 3 (KS3)" evidence="7">
    <location>
        <begin position="3591"/>
        <end position="4015"/>
    </location>
</feature>
<evidence type="ECO:0000313" key="9">
    <source>
        <dbReference type="EMBL" id="MFC5053502.1"/>
    </source>
</evidence>
<accession>A0ABV9XVL9</accession>
<dbReference type="SMART" id="SM00827">
    <property type="entry name" value="PKS_AT"/>
    <property type="match status" value="4"/>
</dbReference>
<feature type="domain" description="Carrier" evidence="6">
    <location>
        <begin position="5217"/>
        <end position="5292"/>
    </location>
</feature>
<dbReference type="SUPFAM" id="SSF55048">
    <property type="entry name" value="Probable ACP-binding domain of malonyl-CoA ACP transacylase"/>
    <property type="match status" value="4"/>
</dbReference>
<dbReference type="PROSITE" id="PS52019">
    <property type="entry name" value="PKS_MFAS_DH"/>
    <property type="match status" value="4"/>
</dbReference>
<dbReference type="Pfam" id="PF14765">
    <property type="entry name" value="PS-DH"/>
    <property type="match status" value="4"/>
</dbReference>
<dbReference type="PROSITE" id="PS50075">
    <property type="entry name" value="CARRIER"/>
    <property type="match status" value="5"/>
</dbReference>
<feature type="region of interest" description="C-terminal hotdog fold" evidence="5">
    <location>
        <begin position="4624"/>
        <end position="4764"/>
    </location>
</feature>
<dbReference type="InterPro" id="IPR001227">
    <property type="entry name" value="Ac_transferase_dom_sf"/>
</dbReference>
<feature type="domain" description="PKS/mFAS DH" evidence="8">
    <location>
        <begin position="2774"/>
        <end position="3046"/>
    </location>
</feature>
<dbReference type="InterPro" id="IPR013968">
    <property type="entry name" value="PKS_KR"/>
</dbReference>